<feature type="non-terminal residue" evidence="1">
    <location>
        <position position="631"/>
    </location>
</feature>
<reference evidence="1" key="1">
    <citation type="submission" date="2021-06" db="EMBL/GenBank/DDBJ databases">
        <authorList>
            <person name="Kallberg Y."/>
            <person name="Tangrot J."/>
            <person name="Rosling A."/>
        </authorList>
    </citation>
    <scope>NUCLEOTIDE SEQUENCE</scope>
    <source>
        <strain evidence="1">CL356</strain>
    </source>
</reference>
<comment type="caution">
    <text evidence="1">The sequence shown here is derived from an EMBL/GenBank/DDBJ whole genome shotgun (WGS) entry which is preliminary data.</text>
</comment>
<proteinExistence type="predicted"/>
<accession>A0ACA9MB88</accession>
<sequence>MGVYVGDKVPHNKLLLKRFNNWKNESLDVLKLDISITALTPRQQYVLRHPSRDEDSAADGSHLFVIQRGLHSRNPNSKIPILEKDIKISLLVSPSLTKAILLYFSYPPQILSPKRKRAKEWWSVPVSANNRPGNCVLTHSNSPLPSQQSAQIMQQLMPDNDIVSLNVSNANHYFDLVQNKNLSDGMFPDNSTNSSLKTAWGDKTSLQIHPPHIRSPNPYSSSHITLFDPSNSKSLANPIIPSTLNLEDLSYAINDTSHRISPHANIQTNHLSVNASPTISDPQSLCLSDNGTCVSECYTSPHISDKKRGYESESATADSRKQRKLHSVHQELANLFNESFFPMCDVPHLEVPDPSPGISLKLDRTEFFRHMNRRLDYMALSIKRSLRYPYDYDDLSNWRKLYKLFKGECLQVKNLLDASEFRSMGSLKSARGHQFTQEDVDKDLLNLIPGHAILQNPHPLKVKKDGNEGFRSITLLLRSSAGESFHEELRVRTVLEMVYPDYFQKDTLEMLSRFKCLTQNAPDYPIQMWQIEALNTGIDTSNIGVPQFFILSRLLKARIHVVHPDPKNPYFKEPVPGDKITINSRIFHLLLYNPQTFGDNSHALLDNYGVAPLVEPDEIFRIPDVGRITGD</sequence>
<name>A0ACA9MB88_9GLOM</name>
<gene>
    <name evidence="1" type="ORF">ACOLOM_LOCUS5484</name>
</gene>
<evidence type="ECO:0000313" key="1">
    <source>
        <dbReference type="EMBL" id="CAG8567929.1"/>
    </source>
</evidence>
<dbReference type="Proteomes" id="UP000789525">
    <property type="component" value="Unassembled WGS sequence"/>
</dbReference>
<keyword evidence="2" id="KW-1185">Reference proteome</keyword>
<organism evidence="1 2">
    <name type="scientific">Acaulospora colombiana</name>
    <dbReference type="NCBI Taxonomy" id="27376"/>
    <lineage>
        <taxon>Eukaryota</taxon>
        <taxon>Fungi</taxon>
        <taxon>Fungi incertae sedis</taxon>
        <taxon>Mucoromycota</taxon>
        <taxon>Glomeromycotina</taxon>
        <taxon>Glomeromycetes</taxon>
        <taxon>Diversisporales</taxon>
        <taxon>Acaulosporaceae</taxon>
        <taxon>Acaulospora</taxon>
    </lineage>
</organism>
<protein>
    <submittedName>
        <fullName evidence="1">6252_t:CDS:1</fullName>
    </submittedName>
</protein>
<dbReference type="EMBL" id="CAJVPT010010196">
    <property type="protein sequence ID" value="CAG8567929.1"/>
    <property type="molecule type" value="Genomic_DNA"/>
</dbReference>
<evidence type="ECO:0000313" key="2">
    <source>
        <dbReference type="Proteomes" id="UP000789525"/>
    </source>
</evidence>